<accession>A0A835JC32</accession>
<protein>
    <submittedName>
        <fullName evidence="1">Uncharacterized protein</fullName>
    </submittedName>
</protein>
<evidence type="ECO:0000313" key="1">
    <source>
        <dbReference type="EMBL" id="KAF9665844.1"/>
    </source>
</evidence>
<evidence type="ECO:0000313" key="2">
    <source>
        <dbReference type="Proteomes" id="UP000657918"/>
    </source>
</evidence>
<dbReference type="AlphaFoldDB" id="A0A835JC32"/>
<reference evidence="1 2" key="1">
    <citation type="submission" date="2020-10" db="EMBL/GenBank/DDBJ databases">
        <title>Plant Genome Project.</title>
        <authorList>
            <person name="Zhang R.-G."/>
        </authorList>
    </citation>
    <scope>NUCLEOTIDE SEQUENCE [LARGE SCALE GENOMIC DNA]</scope>
    <source>
        <strain evidence="1">FAFU-HL-1</strain>
        <tissue evidence="1">Leaf</tissue>
    </source>
</reference>
<name>A0A835JC32_9ROSI</name>
<keyword evidence="2" id="KW-1185">Reference proteome</keyword>
<organism evidence="1 2">
    <name type="scientific">Salix dunnii</name>
    <dbReference type="NCBI Taxonomy" id="1413687"/>
    <lineage>
        <taxon>Eukaryota</taxon>
        <taxon>Viridiplantae</taxon>
        <taxon>Streptophyta</taxon>
        <taxon>Embryophyta</taxon>
        <taxon>Tracheophyta</taxon>
        <taxon>Spermatophyta</taxon>
        <taxon>Magnoliopsida</taxon>
        <taxon>eudicotyledons</taxon>
        <taxon>Gunneridae</taxon>
        <taxon>Pentapetalae</taxon>
        <taxon>rosids</taxon>
        <taxon>fabids</taxon>
        <taxon>Malpighiales</taxon>
        <taxon>Salicaceae</taxon>
        <taxon>Saliceae</taxon>
        <taxon>Salix</taxon>
    </lineage>
</organism>
<proteinExistence type="predicted"/>
<dbReference type="EMBL" id="JADGMS010000016">
    <property type="protein sequence ID" value="KAF9665844.1"/>
    <property type="molecule type" value="Genomic_DNA"/>
</dbReference>
<comment type="caution">
    <text evidence="1">The sequence shown here is derived from an EMBL/GenBank/DDBJ whole genome shotgun (WGS) entry which is preliminary data.</text>
</comment>
<sequence>MVGSFWIPMSIARGVILDFEKNKNIISITEPATSHHLSRGGDAISRKRPRKSHDEYLDGWQCHIPEEATQLLTINFSILSWKEVFFVKYSVNSPFLSWLQGFI</sequence>
<dbReference type="Proteomes" id="UP000657918">
    <property type="component" value="Chromosome 16"/>
</dbReference>
<gene>
    <name evidence="1" type="ORF">SADUNF_Sadunf16G0166200</name>
</gene>